<dbReference type="Gene3D" id="3.20.20.100">
    <property type="entry name" value="NADP-dependent oxidoreductase domain"/>
    <property type="match status" value="1"/>
</dbReference>
<dbReference type="Proteomes" id="UP001233999">
    <property type="component" value="Unassembled WGS sequence"/>
</dbReference>
<dbReference type="PROSITE" id="PS00062">
    <property type="entry name" value="ALDOKETO_REDUCTASE_2"/>
    <property type="match status" value="1"/>
</dbReference>
<dbReference type="PANTHER" id="PTHR11732">
    <property type="entry name" value="ALDO/KETO REDUCTASE"/>
    <property type="match status" value="1"/>
</dbReference>
<dbReference type="FunFam" id="3.20.20.100:FF:000023">
    <property type="entry name" value="aldose reductase"/>
    <property type="match status" value="1"/>
</dbReference>
<dbReference type="SUPFAM" id="SSF51430">
    <property type="entry name" value="NAD(P)-linked oxidoreductase"/>
    <property type="match status" value="1"/>
</dbReference>
<feature type="binding site" evidence="2">
    <location>
        <position position="90"/>
    </location>
    <ligand>
        <name>substrate</name>
    </ligand>
</feature>
<dbReference type="PRINTS" id="PR00069">
    <property type="entry name" value="ALDKETRDTASE"/>
</dbReference>
<feature type="site" description="Lowers pKa of active site Tyr" evidence="3">
    <location>
        <position position="57"/>
    </location>
</feature>
<evidence type="ECO:0000256" key="2">
    <source>
        <dbReference type="PIRSR" id="PIRSR000097-2"/>
    </source>
</evidence>
<dbReference type="InterPro" id="IPR023210">
    <property type="entry name" value="NADP_OxRdtase_dom"/>
</dbReference>
<dbReference type="Pfam" id="PF00248">
    <property type="entry name" value="Aldo_ket_red"/>
    <property type="match status" value="1"/>
</dbReference>
<evidence type="ECO:0000313" key="6">
    <source>
        <dbReference type="Proteomes" id="UP001233999"/>
    </source>
</evidence>
<feature type="domain" description="NADP-dependent oxidoreductase" evidence="4">
    <location>
        <begin position="6"/>
        <end position="267"/>
    </location>
</feature>
<accession>A0AAD8AJZ9</accession>
<evidence type="ECO:0000313" key="5">
    <source>
        <dbReference type="EMBL" id="KAJ9600545.1"/>
    </source>
</evidence>
<comment type="caution">
    <text evidence="5">The sequence shown here is derived from an EMBL/GenBank/DDBJ whole genome shotgun (WGS) entry which is preliminary data.</text>
</comment>
<proteinExistence type="predicted"/>
<dbReference type="EMBL" id="JASPKZ010000350">
    <property type="protein sequence ID" value="KAJ9600545.1"/>
    <property type="molecule type" value="Genomic_DNA"/>
</dbReference>
<evidence type="ECO:0000256" key="1">
    <source>
        <dbReference type="PIRSR" id="PIRSR000097-1"/>
    </source>
</evidence>
<evidence type="ECO:0000259" key="4">
    <source>
        <dbReference type="Pfam" id="PF00248"/>
    </source>
</evidence>
<sequence>ASTGGEVQQVIKDAIDVGYRHIDGAMVYENEKEVGEGIKAKIEEGVINREDIFVTSKLWNTYHKPELVLKALKKTLSDLSLEYVDLYLIHWPFHAKEDGNLWPKDADGKVIKSNVDYVDTWKAMEECVKLGLTKSIGLSNFNSEQIKRVLEVATIKPVVNQVECHPYLNQSKLIEFCKERDIVITAYSPLGSPNSIAGENSPAPLKDPKITAIAKKLGKSPAQIILRYLVQHGVVPIPKSSNPNRMKENIDIFDFQLESEDIFKMDKYFMDVKNYPFNIEF</sequence>
<dbReference type="InterPro" id="IPR018170">
    <property type="entry name" value="Aldo/ket_reductase_CS"/>
</dbReference>
<evidence type="ECO:0000256" key="3">
    <source>
        <dbReference type="PIRSR" id="PIRSR000097-3"/>
    </source>
</evidence>
<dbReference type="PROSITE" id="PS00798">
    <property type="entry name" value="ALDOKETO_REDUCTASE_1"/>
    <property type="match status" value="1"/>
</dbReference>
<reference evidence="5" key="2">
    <citation type="submission" date="2023-05" db="EMBL/GenBank/DDBJ databases">
        <authorList>
            <person name="Fouks B."/>
        </authorList>
    </citation>
    <scope>NUCLEOTIDE SEQUENCE</scope>
    <source>
        <strain evidence="5">Stay&amp;Tobe</strain>
        <tissue evidence="5">Testes</tissue>
    </source>
</reference>
<protein>
    <recommendedName>
        <fullName evidence="4">NADP-dependent oxidoreductase domain-containing protein</fullName>
    </recommendedName>
</protein>
<name>A0AAD8AJZ9_DIPPU</name>
<organism evidence="5 6">
    <name type="scientific">Diploptera punctata</name>
    <name type="common">Pacific beetle cockroach</name>
    <dbReference type="NCBI Taxonomy" id="6984"/>
    <lineage>
        <taxon>Eukaryota</taxon>
        <taxon>Metazoa</taxon>
        <taxon>Ecdysozoa</taxon>
        <taxon>Arthropoda</taxon>
        <taxon>Hexapoda</taxon>
        <taxon>Insecta</taxon>
        <taxon>Pterygota</taxon>
        <taxon>Neoptera</taxon>
        <taxon>Polyneoptera</taxon>
        <taxon>Dictyoptera</taxon>
        <taxon>Blattodea</taxon>
        <taxon>Blaberoidea</taxon>
        <taxon>Blaberidae</taxon>
        <taxon>Diplopterinae</taxon>
        <taxon>Diploptera</taxon>
    </lineage>
</organism>
<dbReference type="PIRSF" id="PIRSF000097">
    <property type="entry name" value="AKR"/>
    <property type="match status" value="1"/>
</dbReference>
<feature type="non-terminal residue" evidence="5">
    <location>
        <position position="281"/>
    </location>
</feature>
<gene>
    <name evidence="5" type="ORF">L9F63_026318</name>
</gene>
<feature type="active site" description="Proton donor" evidence="1">
    <location>
        <position position="28"/>
    </location>
</feature>
<dbReference type="InterPro" id="IPR036812">
    <property type="entry name" value="NAD(P)_OxRdtase_dom_sf"/>
</dbReference>
<dbReference type="GO" id="GO:0016491">
    <property type="term" value="F:oxidoreductase activity"/>
    <property type="evidence" value="ECO:0007669"/>
    <property type="project" value="InterPro"/>
</dbReference>
<reference evidence="5" key="1">
    <citation type="journal article" date="2023" name="IScience">
        <title>Live-bearing cockroach genome reveals convergent evolutionary mechanisms linked to viviparity in insects and beyond.</title>
        <authorList>
            <person name="Fouks B."/>
            <person name="Harrison M.C."/>
            <person name="Mikhailova A.A."/>
            <person name="Marchal E."/>
            <person name="English S."/>
            <person name="Carruthers M."/>
            <person name="Jennings E.C."/>
            <person name="Chiamaka E.L."/>
            <person name="Frigard R.A."/>
            <person name="Pippel M."/>
            <person name="Attardo G.M."/>
            <person name="Benoit J.B."/>
            <person name="Bornberg-Bauer E."/>
            <person name="Tobe S.S."/>
        </authorList>
    </citation>
    <scope>NUCLEOTIDE SEQUENCE</scope>
    <source>
        <strain evidence="5">Stay&amp;Tobe</strain>
    </source>
</reference>
<keyword evidence="6" id="KW-1185">Reference proteome</keyword>
<dbReference type="PROSITE" id="PS00063">
    <property type="entry name" value="ALDOKETO_REDUCTASE_3"/>
    <property type="match status" value="1"/>
</dbReference>
<dbReference type="InterPro" id="IPR020471">
    <property type="entry name" value="AKR"/>
</dbReference>
<dbReference type="AlphaFoldDB" id="A0AAD8AJZ9"/>